<dbReference type="GO" id="GO:0046589">
    <property type="term" value="F:ribonuclease T1 activity"/>
    <property type="evidence" value="ECO:0007669"/>
    <property type="project" value="UniProtKB-EC"/>
</dbReference>
<gene>
    <name evidence="7" type="ORF">B0T14DRAFT_570569</name>
</gene>
<dbReference type="EMBL" id="JAULSU010000006">
    <property type="protein sequence ID" value="KAK0614657.1"/>
    <property type="molecule type" value="Genomic_DNA"/>
</dbReference>
<protein>
    <submittedName>
        <fullName evidence="7">Ribonuclease/ribotoxin</fullName>
    </submittedName>
</protein>
<feature type="chain" id="PRO_5041434036" evidence="6">
    <location>
        <begin position="20"/>
        <end position="162"/>
    </location>
</feature>
<proteinExistence type="predicted"/>
<sequence>MQLSVSLLAFGLAVVQVYAVPSTPPPESSLMKRAVDNLPPSDQFIVCPDYFYSRQLVEEAIQHAIITTPTNQPQPGNFPKRFGNNRKLPFDPKCDGKKLYEFPILKSGKIFRGGEPGPDRVVFWIYTDNPDTNPTRDGMYCGVMTHDGAPEPNGFVLCPVID</sequence>
<evidence type="ECO:0000313" key="7">
    <source>
        <dbReference type="EMBL" id="KAK0614657.1"/>
    </source>
</evidence>
<evidence type="ECO:0000256" key="4">
    <source>
        <dbReference type="ARBA" id="ARBA00023157"/>
    </source>
</evidence>
<keyword evidence="3" id="KW-0378">Hydrolase</keyword>
<name>A0AA39WFX2_9PEZI</name>
<evidence type="ECO:0000256" key="1">
    <source>
        <dbReference type="ARBA" id="ARBA00022722"/>
    </source>
</evidence>
<dbReference type="SUPFAM" id="SSF53933">
    <property type="entry name" value="Microbial ribonucleases"/>
    <property type="match status" value="1"/>
</dbReference>
<evidence type="ECO:0000313" key="8">
    <source>
        <dbReference type="Proteomes" id="UP001175000"/>
    </source>
</evidence>
<keyword evidence="8" id="KW-1185">Reference proteome</keyword>
<dbReference type="Gene3D" id="3.10.450.30">
    <property type="entry name" value="Microbial ribonucleases"/>
    <property type="match status" value="1"/>
</dbReference>
<keyword evidence="4" id="KW-1015">Disulfide bond</keyword>
<keyword evidence="2" id="KW-0255">Endonuclease</keyword>
<accession>A0AA39WFX2</accession>
<keyword evidence="5" id="KW-0456">Lyase</keyword>
<comment type="caution">
    <text evidence="7">The sequence shown here is derived from an EMBL/GenBank/DDBJ whole genome shotgun (WGS) entry which is preliminary data.</text>
</comment>
<dbReference type="Proteomes" id="UP001175000">
    <property type="component" value="Unassembled WGS sequence"/>
</dbReference>
<dbReference type="Pfam" id="PF00545">
    <property type="entry name" value="Ribonuclease"/>
    <property type="match status" value="1"/>
</dbReference>
<dbReference type="InterPro" id="IPR016191">
    <property type="entry name" value="Ribonuclease/ribotoxin"/>
</dbReference>
<organism evidence="7 8">
    <name type="scientific">Immersiella caudata</name>
    <dbReference type="NCBI Taxonomy" id="314043"/>
    <lineage>
        <taxon>Eukaryota</taxon>
        <taxon>Fungi</taxon>
        <taxon>Dikarya</taxon>
        <taxon>Ascomycota</taxon>
        <taxon>Pezizomycotina</taxon>
        <taxon>Sordariomycetes</taxon>
        <taxon>Sordariomycetidae</taxon>
        <taxon>Sordariales</taxon>
        <taxon>Lasiosphaeriaceae</taxon>
        <taxon>Immersiella</taxon>
    </lineage>
</organism>
<dbReference type="GO" id="GO:0003723">
    <property type="term" value="F:RNA binding"/>
    <property type="evidence" value="ECO:0007669"/>
    <property type="project" value="InterPro"/>
</dbReference>
<keyword evidence="6" id="KW-0732">Signal</keyword>
<evidence type="ECO:0000256" key="5">
    <source>
        <dbReference type="ARBA" id="ARBA00023239"/>
    </source>
</evidence>
<evidence type="ECO:0000256" key="2">
    <source>
        <dbReference type="ARBA" id="ARBA00022759"/>
    </source>
</evidence>
<dbReference type="PANTHER" id="PTHR42104">
    <property type="entry name" value="EXTRACELLULAR GUANYL-SPECIFIC RIBONUCLEASE RNTA (AFU_ORTHOLOGUE AFUA_4G03230)"/>
    <property type="match status" value="1"/>
</dbReference>
<evidence type="ECO:0000256" key="6">
    <source>
        <dbReference type="SAM" id="SignalP"/>
    </source>
</evidence>
<dbReference type="AlphaFoldDB" id="A0AA39WFX2"/>
<dbReference type="PANTHER" id="PTHR42104:SF2">
    <property type="entry name" value="GUANYL-SPECIFIC RIBONUCLEASE, PUTATIVE (AFU_ORTHOLOGUE AFUA_4G01200)-RELATED"/>
    <property type="match status" value="1"/>
</dbReference>
<dbReference type="GO" id="GO:0016787">
    <property type="term" value="F:hydrolase activity"/>
    <property type="evidence" value="ECO:0007669"/>
    <property type="project" value="UniProtKB-KW"/>
</dbReference>
<keyword evidence="1" id="KW-0540">Nuclease</keyword>
<reference evidence="7" key="1">
    <citation type="submission" date="2023-06" db="EMBL/GenBank/DDBJ databases">
        <title>Genome-scale phylogeny and comparative genomics of the fungal order Sordariales.</title>
        <authorList>
            <consortium name="Lawrence Berkeley National Laboratory"/>
            <person name="Hensen N."/>
            <person name="Bonometti L."/>
            <person name="Westerberg I."/>
            <person name="Brannstrom I.O."/>
            <person name="Guillou S."/>
            <person name="Cros-Aarteil S."/>
            <person name="Calhoun S."/>
            <person name="Haridas S."/>
            <person name="Kuo A."/>
            <person name="Mondo S."/>
            <person name="Pangilinan J."/>
            <person name="Riley R."/>
            <person name="Labutti K."/>
            <person name="Andreopoulos B."/>
            <person name="Lipzen A."/>
            <person name="Chen C."/>
            <person name="Yanf M."/>
            <person name="Daum C."/>
            <person name="Ng V."/>
            <person name="Clum A."/>
            <person name="Steindorff A."/>
            <person name="Ohm R."/>
            <person name="Martin F."/>
            <person name="Silar P."/>
            <person name="Natvig D."/>
            <person name="Lalanne C."/>
            <person name="Gautier V."/>
            <person name="Ament-Velasquez S.L."/>
            <person name="Kruys A."/>
            <person name="Hutchinson M.I."/>
            <person name="Powell A.J."/>
            <person name="Barry K."/>
            <person name="Miller A.N."/>
            <person name="Grigoriev I.V."/>
            <person name="Debuchy R."/>
            <person name="Gladieux P."/>
            <person name="Thoren M.H."/>
            <person name="Johannesson H."/>
        </authorList>
    </citation>
    <scope>NUCLEOTIDE SEQUENCE</scope>
    <source>
        <strain evidence="7">CBS 606.72</strain>
    </source>
</reference>
<evidence type="ECO:0000256" key="3">
    <source>
        <dbReference type="ARBA" id="ARBA00022801"/>
    </source>
</evidence>
<dbReference type="InterPro" id="IPR000026">
    <property type="entry name" value="N1-like"/>
</dbReference>
<feature type="signal peptide" evidence="6">
    <location>
        <begin position="1"/>
        <end position="19"/>
    </location>
</feature>